<dbReference type="AlphaFoldDB" id="A0A8H6JA98"/>
<organism evidence="4 5">
    <name type="scientific">Colletotrichum plurivorum</name>
    <dbReference type="NCBI Taxonomy" id="2175906"/>
    <lineage>
        <taxon>Eukaryota</taxon>
        <taxon>Fungi</taxon>
        <taxon>Dikarya</taxon>
        <taxon>Ascomycota</taxon>
        <taxon>Pezizomycotina</taxon>
        <taxon>Sordariomycetes</taxon>
        <taxon>Hypocreomycetidae</taxon>
        <taxon>Glomerellales</taxon>
        <taxon>Glomerellaceae</taxon>
        <taxon>Colletotrichum</taxon>
        <taxon>Colletotrichum orchidearum species complex</taxon>
    </lineage>
</organism>
<gene>
    <name evidence="4" type="ORF">CPLU01_15581</name>
</gene>
<dbReference type="PANTHER" id="PTHR24198:SF165">
    <property type="entry name" value="ANKYRIN REPEAT-CONTAINING PROTEIN-RELATED"/>
    <property type="match status" value="1"/>
</dbReference>
<dbReference type="EMBL" id="WIGO01000553">
    <property type="protein sequence ID" value="KAF6808991.1"/>
    <property type="molecule type" value="Genomic_DNA"/>
</dbReference>
<keyword evidence="5" id="KW-1185">Reference proteome</keyword>
<dbReference type="InterPro" id="IPR002110">
    <property type="entry name" value="Ankyrin_rpt"/>
</dbReference>
<dbReference type="InterPro" id="IPR055530">
    <property type="entry name" value="DUF7104"/>
</dbReference>
<proteinExistence type="predicted"/>
<evidence type="ECO:0000313" key="4">
    <source>
        <dbReference type="EMBL" id="KAF6808991.1"/>
    </source>
</evidence>
<keyword evidence="2 3" id="KW-0040">ANK repeat</keyword>
<dbReference type="Pfam" id="PF12796">
    <property type="entry name" value="Ank_2"/>
    <property type="match status" value="1"/>
</dbReference>
<dbReference type="Gene3D" id="1.25.40.20">
    <property type="entry name" value="Ankyrin repeat-containing domain"/>
    <property type="match status" value="1"/>
</dbReference>
<accession>A0A8H6JA98</accession>
<dbReference type="InterPro" id="IPR036770">
    <property type="entry name" value="Ankyrin_rpt-contain_sf"/>
</dbReference>
<evidence type="ECO:0000256" key="3">
    <source>
        <dbReference type="PROSITE-ProRule" id="PRU00023"/>
    </source>
</evidence>
<protein>
    <recommendedName>
        <fullName evidence="6">Ankyrin repeat protein</fullName>
    </recommendedName>
</protein>
<evidence type="ECO:0008006" key="6">
    <source>
        <dbReference type="Google" id="ProtNLM"/>
    </source>
</evidence>
<feature type="repeat" description="ANK" evidence="3">
    <location>
        <begin position="113"/>
        <end position="145"/>
    </location>
</feature>
<sequence>MTLLLDRQGDKITITEEVVKAAATCGQDQVLDLLSQRTVRIDEEWRCISQFYNAAEAGDVRAIEQLIEKGVKPDVKNIRSVTPLWIAASSGRDDVVKLLAERRDVDVNSRSVEGRSPIFWPASRGDEPMVVTLMEAGADPTIRDCNGNTAINMARQNCHEEIAEMLEGENHEIDAMSKA</sequence>
<dbReference type="SUPFAM" id="SSF48403">
    <property type="entry name" value="Ankyrin repeat"/>
    <property type="match status" value="1"/>
</dbReference>
<keyword evidence="1" id="KW-0677">Repeat</keyword>
<dbReference type="SMART" id="SM00248">
    <property type="entry name" value="ANK"/>
    <property type="match status" value="4"/>
</dbReference>
<dbReference type="Pfam" id="PF23397">
    <property type="entry name" value="DUF7104"/>
    <property type="match status" value="1"/>
</dbReference>
<evidence type="ECO:0000256" key="1">
    <source>
        <dbReference type="ARBA" id="ARBA00022737"/>
    </source>
</evidence>
<dbReference type="PROSITE" id="PS50297">
    <property type="entry name" value="ANK_REP_REGION"/>
    <property type="match status" value="1"/>
</dbReference>
<name>A0A8H6JA98_9PEZI</name>
<evidence type="ECO:0000313" key="5">
    <source>
        <dbReference type="Proteomes" id="UP000654918"/>
    </source>
</evidence>
<dbReference type="Proteomes" id="UP000654918">
    <property type="component" value="Unassembled WGS sequence"/>
</dbReference>
<comment type="caution">
    <text evidence="4">The sequence shown here is derived from an EMBL/GenBank/DDBJ whole genome shotgun (WGS) entry which is preliminary data.</text>
</comment>
<evidence type="ECO:0000256" key="2">
    <source>
        <dbReference type="ARBA" id="ARBA00023043"/>
    </source>
</evidence>
<reference evidence="4" key="1">
    <citation type="journal article" date="2020" name="Phytopathology">
        <title>Genome Sequence Resources of Colletotrichum truncatum, C. plurivorum, C. musicola, and C. sojae: Four Species Pathogenic to Soybean (Glycine max).</title>
        <authorList>
            <person name="Rogerio F."/>
            <person name="Boufleur T.R."/>
            <person name="Ciampi-Guillardi M."/>
            <person name="Sukno S.A."/>
            <person name="Thon M.R."/>
            <person name="Massola Junior N.S."/>
            <person name="Baroncelli R."/>
        </authorList>
    </citation>
    <scope>NUCLEOTIDE SEQUENCE</scope>
    <source>
        <strain evidence="4">LFN00145</strain>
    </source>
</reference>
<dbReference type="PANTHER" id="PTHR24198">
    <property type="entry name" value="ANKYRIN REPEAT AND PROTEIN KINASE DOMAIN-CONTAINING PROTEIN"/>
    <property type="match status" value="1"/>
</dbReference>
<dbReference type="PROSITE" id="PS50088">
    <property type="entry name" value="ANK_REPEAT"/>
    <property type="match status" value="1"/>
</dbReference>